<protein>
    <submittedName>
        <fullName evidence="1">50S ribosomal protein L1</fullName>
    </submittedName>
</protein>
<evidence type="ECO:0000313" key="1">
    <source>
        <dbReference type="EMBL" id="JAD05507.1"/>
    </source>
</evidence>
<dbReference type="AlphaFoldDB" id="A0A0A1X311"/>
<sequence>MEKFFVKYRKLEDELANPITTFMRATFDELKLDIKEEAHTNYTEYTSGEVSDLLDGDKERWYIIYSRHEQAFCASQYLKKMDSKRRRKEPLLLPIKTTPNTAVSEDGYEPDQYGLKYLAHRIKLQARELLNARQFIMQAEEMISKRSERDKRQLERLRKTYAVHKKIVNYTKLSSALAYAETVDTADADKFGETYQYESEYF</sequence>
<proteinExistence type="predicted"/>
<dbReference type="GO" id="GO:0005840">
    <property type="term" value="C:ribosome"/>
    <property type="evidence" value="ECO:0007669"/>
    <property type="project" value="UniProtKB-KW"/>
</dbReference>
<reference evidence="1" key="2">
    <citation type="journal article" date="2015" name="Gigascience">
        <title>Reconstructing a comprehensive transcriptome assembly of a white-pupal translocated strain of the pest fruit fly Bactrocera cucurbitae.</title>
        <authorList>
            <person name="Sim S.B."/>
            <person name="Calla B."/>
            <person name="Hall B."/>
            <person name="DeRego T."/>
            <person name="Geib S.M."/>
        </authorList>
    </citation>
    <scope>NUCLEOTIDE SEQUENCE</scope>
</reference>
<keyword evidence="1" id="KW-0687">Ribonucleoprotein</keyword>
<accession>A0A0A1X311</accession>
<keyword evidence="1" id="KW-0689">Ribosomal protein</keyword>
<reference evidence="1" key="1">
    <citation type="submission" date="2014-11" db="EMBL/GenBank/DDBJ databases">
        <authorList>
            <person name="Geib S."/>
        </authorList>
    </citation>
    <scope>NUCLEOTIDE SEQUENCE</scope>
</reference>
<gene>
    <name evidence="1" type="primary">rplA</name>
    <name evidence="1" type="ORF">g.18160</name>
</gene>
<dbReference type="EMBL" id="GBXI01008785">
    <property type="protein sequence ID" value="JAD05507.1"/>
    <property type="molecule type" value="Transcribed_RNA"/>
</dbReference>
<organism evidence="1">
    <name type="scientific">Zeugodacus cucurbitae</name>
    <name type="common">Melon fruit fly</name>
    <name type="synonym">Bactrocera cucurbitae</name>
    <dbReference type="NCBI Taxonomy" id="28588"/>
    <lineage>
        <taxon>Eukaryota</taxon>
        <taxon>Metazoa</taxon>
        <taxon>Ecdysozoa</taxon>
        <taxon>Arthropoda</taxon>
        <taxon>Hexapoda</taxon>
        <taxon>Insecta</taxon>
        <taxon>Pterygota</taxon>
        <taxon>Neoptera</taxon>
        <taxon>Endopterygota</taxon>
        <taxon>Diptera</taxon>
        <taxon>Brachycera</taxon>
        <taxon>Muscomorpha</taxon>
        <taxon>Tephritoidea</taxon>
        <taxon>Tephritidae</taxon>
        <taxon>Zeugodacus</taxon>
        <taxon>Zeugodacus</taxon>
    </lineage>
</organism>
<name>A0A0A1X311_ZEUCU</name>